<dbReference type="Gene3D" id="3.40.1390.10">
    <property type="entry name" value="MurE/MurF, N-terminal domain"/>
    <property type="match status" value="1"/>
</dbReference>
<keyword evidence="6 7" id="KW-0012">Acyltransferase</keyword>
<dbReference type="Pfam" id="PF00132">
    <property type="entry name" value="Hexapep"/>
    <property type="match status" value="1"/>
</dbReference>
<evidence type="ECO:0000256" key="3">
    <source>
        <dbReference type="ARBA" id="ARBA00022679"/>
    </source>
</evidence>
<dbReference type="OrthoDB" id="9784739at2"/>
<feature type="active site" description="Proton acceptor" evidence="7">
    <location>
        <position position="237"/>
    </location>
</feature>
<keyword evidence="5 7" id="KW-0443">Lipid metabolism</keyword>
<dbReference type="GO" id="GO:0016020">
    <property type="term" value="C:membrane"/>
    <property type="evidence" value="ECO:0007669"/>
    <property type="project" value="GOC"/>
</dbReference>
<feature type="domain" description="UDP-3-O-[3-hydroxymyristoyl] glucosamine N-acyltransferase non-repeat region" evidence="8">
    <location>
        <begin position="22"/>
        <end position="86"/>
    </location>
</feature>
<dbReference type="UniPathway" id="UPA00973"/>
<dbReference type="NCBIfam" id="NF002060">
    <property type="entry name" value="PRK00892.1"/>
    <property type="match status" value="1"/>
</dbReference>
<evidence type="ECO:0000313" key="10">
    <source>
        <dbReference type="Proteomes" id="UP000295554"/>
    </source>
</evidence>
<evidence type="ECO:0000259" key="8">
    <source>
        <dbReference type="Pfam" id="PF04613"/>
    </source>
</evidence>
<sequence length="337" mass="34604">MFTLGELAQRFDLQLAGDAQHPVSGLATLAGAGPEQVSFLANNKYADQLATTRAAAVIIHPDLVEQCPVATLATADPYLAFARMTAVFDRSPAGSAGIHPTACVSGLAQVAATASVAASAVIEAGAVIGEGVSIGANSYVGENSRVGANSRINPGVVIYHDVQLGEGCVVHSQAVLGADGFGFAPSENGWVKIHQLGGVRIGCHVEIGACTTIDRGALEHTVVEDGVIIDNQVHVGHNSRIGKNTAIAGCTGIAGSTIIGANCTIAGGVGFVGHIEICDGVHVTGMTMVTRSIKEPGVYSSGVPMATNRDWRRNAVRFSQLESIHKRLVALEKGGEP</sequence>
<dbReference type="AlphaFoldDB" id="A0A4R5LUJ6"/>
<dbReference type="RefSeq" id="WP_133209258.1">
    <property type="nucleotide sequence ID" value="NZ_SMSE01000001.1"/>
</dbReference>
<comment type="function">
    <text evidence="7">Catalyzes the N-acylation of UDP-3-O-acylglucosamine using 3-hydroxyacyl-ACP as the acyl donor. Is involved in the biosynthesis of lipid A, a phosphorylated glycolipid that anchors the lipopolysaccharide to the outer membrane of the cell.</text>
</comment>
<dbReference type="EC" id="2.3.1.191" evidence="7"/>
<dbReference type="Pfam" id="PF04613">
    <property type="entry name" value="LpxD"/>
    <property type="match status" value="1"/>
</dbReference>
<comment type="similarity">
    <text evidence="7">Belongs to the transferase hexapeptide repeat family. LpxD subfamily.</text>
</comment>
<gene>
    <name evidence="7 9" type="primary">lpxD</name>
    <name evidence="9" type="ORF">E2F43_02335</name>
</gene>
<proteinExistence type="inferred from homology"/>
<dbReference type="HAMAP" id="MF_00523">
    <property type="entry name" value="LpxD"/>
    <property type="match status" value="1"/>
</dbReference>
<keyword evidence="3 7" id="KW-0808">Transferase</keyword>
<reference evidence="9 10" key="1">
    <citation type="submission" date="2019-03" db="EMBL/GenBank/DDBJ databases">
        <title>Seongchinamella monodicae gen. nov., sp. nov., a novel member of the Gammaproteobacteria isolated from a tidal mudflat of beach.</title>
        <authorList>
            <person name="Yang H.G."/>
            <person name="Kang J.W."/>
            <person name="Lee S.D."/>
        </authorList>
    </citation>
    <scope>NUCLEOTIDE SEQUENCE [LARGE SCALE GENOMIC DNA]</scope>
    <source>
        <strain evidence="9 10">GH4-78</strain>
    </source>
</reference>
<comment type="caution">
    <text evidence="9">The sequence shown here is derived from an EMBL/GenBank/DDBJ whole genome shotgun (WGS) entry which is preliminary data.</text>
</comment>
<keyword evidence="1 7" id="KW-0444">Lipid biosynthesis</keyword>
<evidence type="ECO:0000256" key="6">
    <source>
        <dbReference type="ARBA" id="ARBA00023315"/>
    </source>
</evidence>
<dbReference type="InterPro" id="IPR011004">
    <property type="entry name" value="Trimer_LpxA-like_sf"/>
</dbReference>
<comment type="catalytic activity">
    <reaction evidence="7">
        <text>a UDP-3-O-[(3R)-3-hydroxyacyl]-alpha-D-glucosamine + a (3R)-hydroxyacyl-[ACP] = a UDP-2-N,3-O-bis[(3R)-3-hydroxyacyl]-alpha-D-glucosamine + holo-[ACP] + H(+)</text>
        <dbReference type="Rhea" id="RHEA:53836"/>
        <dbReference type="Rhea" id="RHEA-COMP:9685"/>
        <dbReference type="Rhea" id="RHEA-COMP:9945"/>
        <dbReference type="ChEBI" id="CHEBI:15378"/>
        <dbReference type="ChEBI" id="CHEBI:64479"/>
        <dbReference type="ChEBI" id="CHEBI:78827"/>
        <dbReference type="ChEBI" id="CHEBI:137740"/>
        <dbReference type="ChEBI" id="CHEBI:137748"/>
        <dbReference type="EC" id="2.3.1.191"/>
    </reaction>
</comment>
<dbReference type="Proteomes" id="UP000295554">
    <property type="component" value="Unassembled WGS sequence"/>
</dbReference>
<comment type="pathway">
    <text evidence="7">Bacterial outer membrane biogenesis; LPS lipid A biosynthesis.</text>
</comment>
<protein>
    <recommendedName>
        <fullName evidence="7">UDP-3-O-acylglucosamine N-acyltransferase</fullName>
        <ecNumber evidence="7">2.3.1.191</ecNumber>
    </recommendedName>
</protein>
<accession>A0A4R5LUJ6</accession>
<dbReference type="EMBL" id="SMSE01000001">
    <property type="protein sequence ID" value="TDG15096.1"/>
    <property type="molecule type" value="Genomic_DNA"/>
</dbReference>
<dbReference type="CDD" id="cd03352">
    <property type="entry name" value="LbH_LpxD"/>
    <property type="match status" value="1"/>
</dbReference>
<evidence type="ECO:0000256" key="1">
    <source>
        <dbReference type="ARBA" id="ARBA00022516"/>
    </source>
</evidence>
<dbReference type="GO" id="GO:0016410">
    <property type="term" value="F:N-acyltransferase activity"/>
    <property type="evidence" value="ECO:0007669"/>
    <property type="project" value="InterPro"/>
</dbReference>
<dbReference type="InterPro" id="IPR001451">
    <property type="entry name" value="Hexapep"/>
</dbReference>
<dbReference type="InterPro" id="IPR020573">
    <property type="entry name" value="UDP_GlcNAc_AcTrfase_non-rep"/>
</dbReference>
<keyword evidence="4 7" id="KW-0677">Repeat</keyword>
<dbReference type="PANTHER" id="PTHR43378:SF2">
    <property type="entry name" value="UDP-3-O-ACYLGLUCOSAMINE N-ACYLTRANSFERASE 1, MITOCHONDRIAL-RELATED"/>
    <property type="match status" value="1"/>
</dbReference>
<dbReference type="PANTHER" id="PTHR43378">
    <property type="entry name" value="UDP-3-O-ACYLGLUCOSAMINE N-ACYLTRANSFERASE"/>
    <property type="match status" value="1"/>
</dbReference>
<evidence type="ECO:0000313" key="9">
    <source>
        <dbReference type="EMBL" id="TDG15096.1"/>
    </source>
</evidence>
<keyword evidence="2 7" id="KW-0441">Lipid A biosynthesis</keyword>
<keyword evidence="10" id="KW-1185">Reference proteome</keyword>
<dbReference type="NCBIfam" id="TIGR01853">
    <property type="entry name" value="lipid_A_lpxD"/>
    <property type="match status" value="1"/>
</dbReference>
<comment type="subunit">
    <text evidence="7">Homotrimer.</text>
</comment>
<name>A0A4R5LUJ6_9GAMM</name>
<dbReference type="GO" id="GO:0103118">
    <property type="term" value="F:UDP-3-O-[(3R)-3-hydroxyacyl]-glucosamine N-acyltransferase activity"/>
    <property type="evidence" value="ECO:0007669"/>
    <property type="project" value="UniProtKB-EC"/>
</dbReference>
<evidence type="ECO:0000256" key="2">
    <source>
        <dbReference type="ARBA" id="ARBA00022556"/>
    </source>
</evidence>
<dbReference type="GO" id="GO:0009245">
    <property type="term" value="P:lipid A biosynthetic process"/>
    <property type="evidence" value="ECO:0007669"/>
    <property type="project" value="UniProtKB-UniRule"/>
</dbReference>
<organism evidence="9 10">
    <name type="scientific">Seongchinamella unica</name>
    <dbReference type="NCBI Taxonomy" id="2547392"/>
    <lineage>
        <taxon>Bacteria</taxon>
        <taxon>Pseudomonadati</taxon>
        <taxon>Pseudomonadota</taxon>
        <taxon>Gammaproteobacteria</taxon>
        <taxon>Cellvibrionales</taxon>
        <taxon>Halieaceae</taxon>
        <taxon>Seongchinamella</taxon>
    </lineage>
</organism>
<dbReference type="Gene3D" id="1.20.5.170">
    <property type="match status" value="1"/>
</dbReference>
<evidence type="ECO:0000256" key="5">
    <source>
        <dbReference type="ARBA" id="ARBA00023098"/>
    </source>
</evidence>
<dbReference type="SUPFAM" id="SSF51161">
    <property type="entry name" value="Trimeric LpxA-like enzymes"/>
    <property type="match status" value="1"/>
</dbReference>
<evidence type="ECO:0000256" key="4">
    <source>
        <dbReference type="ARBA" id="ARBA00022737"/>
    </source>
</evidence>
<dbReference type="Gene3D" id="2.160.10.10">
    <property type="entry name" value="Hexapeptide repeat proteins"/>
    <property type="match status" value="1"/>
</dbReference>
<dbReference type="InterPro" id="IPR007691">
    <property type="entry name" value="LpxD"/>
</dbReference>
<evidence type="ECO:0000256" key="7">
    <source>
        <dbReference type="HAMAP-Rule" id="MF_00523"/>
    </source>
</evidence>